<proteinExistence type="predicted"/>
<reference evidence="1" key="2">
    <citation type="journal article" date="2015" name="Data Brief">
        <title>Shoot transcriptome of the giant reed, Arundo donax.</title>
        <authorList>
            <person name="Barrero R.A."/>
            <person name="Guerrero F.D."/>
            <person name="Moolhuijzen P."/>
            <person name="Goolsby J.A."/>
            <person name="Tidwell J."/>
            <person name="Bellgard S.E."/>
            <person name="Bellgard M.I."/>
        </authorList>
    </citation>
    <scope>NUCLEOTIDE SEQUENCE</scope>
    <source>
        <tissue evidence="1">Shoot tissue taken approximately 20 cm above the soil surface</tissue>
    </source>
</reference>
<evidence type="ECO:0000313" key="1">
    <source>
        <dbReference type="EMBL" id="JAE08019.1"/>
    </source>
</evidence>
<reference evidence="1" key="1">
    <citation type="submission" date="2014-09" db="EMBL/GenBank/DDBJ databases">
        <authorList>
            <person name="Magalhaes I.L.F."/>
            <person name="Oliveira U."/>
            <person name="Santos F.R."/>
            <person name="Vidigal T.H.D.A."/>
            <person name="Brescovit A.D."/>
            <person name="Santos A.J."/>
        </authorList>
    </citation>
    <scope>NUCLEOTIDE SEQUENCE</scope>
    <source>
        <tissue evidence="1">Shoot tissue taken approximately 20 cm above the soil surface</tissue>
    </source>
</reference>
<dbReference type="AlphaFoldDB" id="A0A0A9F9X5"/>
<dbReference type="EMBL" id="GBRH01189877">
    <property type="protein sequence ID" value="JAE08019.1"/>
    <property type="molecule type" value="Transcribed_RNA"/>
</dbReference>
<accession>A0A0A9F9X5</accession>
<protein>
    <submittedName>
        <fullName evidence="1">Uncharacterized protein</fullName>
    </submittedName>
</protein>
<name>A0A0A9F9X5_ARUDO</name>
<sequence length="43" mass="4310">MICRHCAGPPCGGLALSLLGAPVARVVAEGGEAGRSRPNLRVP</sequence>
<organism evidence="1">
    <name type="scientific">Arundo donax</name>
    <name type="common">Giant reed</name>
    <name type="synonym">Donax arundinaceus</name>
    <dbReference type="NCBI Taxonomy" id="35708"/>
    <lineage>
        <taxon>Eukaryota</taxon>
        <taxon>Viridiplantae</taxon>
        <taxon>Streptophyta</taxon>
        <taxon>Embryophyta</taxon>
        <taxon>Tracheophyta</taxon>
        <taxon>Spermatophyta</taxon>
        <taxon>Magnoliopsida</taxon>
        <taxon>Liliopsida</taxon>
        <taxon>Poales</taxon>
        <taxon>Poaceae</taxon>
        <taxon>PACMAD clade</taxon>
        <taxon>Arundinoideae</taxon>
        <taxon>Arundineae</taxon>
        <taxon>Arundo</taxon>
    </lineage>
</organism>